<dbReference type="Gene3D" id="3.40.50.2300">
    <property type="match status" value="1"/>
</dbReference>
<evidence type="ECO:0000313" key="4">
    <source>
        <dbReference type="Proteomes" id="UP000035762"/>
    </source>
</evidence>
<dbReference type="Proteomes" id="UP000035762">
    <property type="component" value="Unassembled WGS sequence"/>
</dbReference>
<dbReference type="OrthoDB" id="9799372at2"/>
<dbReference type="Pfam" id="PF01451">
    <property type="entry name" value="LMWPc"/>
    <property type="match status" value="1"/>
</dbReference>
<dbReference type="EMBL" id="CCAZ020000002">
    <property type="protein sequence ID" value="CEG09495.1"/>
    <property type="molecule type" value="Genomic_DNA"/>
</dbReference>
<dbReference type="CDD" id="cd16345">
    <property type="entry name" value="LMWP_ArsC"/>
    <property type="match status" value="1"/>
</dbReference>
<dbReference type="InterPro" id="IPR023485">
    <property type="entry name" value="Ptyr_pPase"/>
</dbReference>
<proteinExistence type="predicted"/>
<evidence type="ECO:0000259" key="2">
    <source>
        <dbReference type="SMART" id="SM00226"/>
    </source>
</evidence>
<dbReference type="SMART" id="SM00226">
    <property type="entry name" value="LMWPc"/>
    <property type="match status" value="1"/>
</dbReference>
<dbReference type="AlphaFoldDB" id="A0A090MQ33"/>
<feature type="domain" description="Phosphotyrosine protein phosphatase I" evidence="2">
    <location>
        <begin position="11"/>
        <end position="149"/>
    </location>
</feature>
<keyword evidence="4" id="KW-1185">Reference proteome</keyword>
<accession>A0A090MQ33</accession>
<comment type="caution">
    <text evidence="3">The sequence shown here is derived from an EMBL/GenBank/DDBJ whole genome shotgun (WGS) entry which is preliminary data.</text>
</comment>
<evidence type="ECO:0000256" key="1">
    <source>
        <dbReference type="ARBA" id="ARBA00022849"/>
    </source>
</evidence>
<dbReference type="InterPro" id="IPR036196">
    <property type="entry name" value="Ptyr_pPase_sf"/>
</dbReference>
<dbReference type="RefSeq" id="WP_009339762.1">
    <property type="nucleotide sequence ID" value="NZ_CCAZ020000002.1"/>
</dbReference>
<dbReference type="GO" id="GO:0046685">
    <property type="term" value="P:response to arsenic-containing substance"/>
    <property type="evidence" value="ECO:0007669"/>
    <property type="project" value="UniProtKB-KW"/>
</dbReference>
<name>A0A090MQ33_AFIFE</name>
<reference evidence="3 4" key="1">
    <citation type="journal article" date="2014" name="Genome Announc.">
        <title>Genome Sequence of Afipia felis Strain 76713, Isolated in Hospital Water Using an Amoeba Co-Culture Procedure.</title>
        <authorList>
            <person name="Benamar S."/>
            <person name="La Scola B."/>
            <person name="Croce O."/>
        </authorList>
    </citation>
    <scope>NUCLEOTIDE SEQUENCE [LARGE SCALE GENOMIC DNA]</scope>
    <source>
        <strain evidence="3 4">76713</strain>
    </source>
</reference>
<gene>
    <name evidence="3" type="primary">arsC_2</name>
    <name evidence="3" type="ORF">BN961_02922</name>
</gene>
<evidence type="ECO:0000313" key="3">
    <source>
        <dbReference type="EMBL" id="CEG09495.1"/>
    </source>
</evidence>
<dbReference type="STRING" id="1035.BN961_02922"/>
<dbReference type="PANTHER" id="PTHR43428">
    <property type="entry name" value="ARSENATE REDUCTASE"/>
    <property type="match status" value="1"/>
</dbReference>
<sequence length="155" mass="17329">MNEAPRRRAPQAVLFMCGQNSVRSPIAAALLRQIGPRGLYVQSAGVTHGEPNPFAVAVMEEIGIDISGHRPWTVDDLENWEGFNFDLIITLAPQAHHRALEMTATLATDVEYWPTQDPVGTEGRRELQLDAYRATRDELMRKIRARFAPPPVANE</sequence>
<organism evidence="3 4">
    <name type="scientific">Afipia felis</name>
    <name type="common">Cat scratch disease bacillus</name>
    <dbReference type="NCBI Taxonomy" id="1035"/>
    <lineage>
        <taxon>Bacteria</taxon>
        <taxon>Pseudomonadati</taxon>
        <taxon>Pseudomonadota</taxon>
        <taxon>Alphaproteobacteria</taxon>
        <taxon>Hyphomicrobiales</taxon>
        <taxon>Nitrobacteraceae</taxon>
        <taxon>Afipia</taxon>
    </lineage>
</organism>
<keyword evidence="1" id="KW-0059">Arsenical resistance</keyword>
<dbReference type="SUPFAM" id="SSF52788">
    <property type="entry name" value="Phosphotyrosine protein phosphatases I"/>
    <property type="match status" value="1"/>
</dbReference>
<protein>
    <submittedName>
        <fullName evidence="3">Arsenate reductase</fullName>
    </submittedName>
</protein>
<dbReference type="PANTHER" id="PTHR43428:SF1">
    <property type="entry name" value="ARSENATE REDUCTASE"/>
    <property type="match status" value="1"/>
</dbReference>